<gene>
    <name evidence="3" type="ORF">MNBD_IGNAVI01-1701</name>
</gene>
<dbReference type="Pfam" id="PF03602">
    <property type="entry name" value="Cons_hypoth95"/>
    <property type="match status" value="1"/>
</dbReference>
<sequence>MRIIAGEFRGRTIKFPKSKLVRPTTDKNKETIFNMLNNLINFEAIKTCDIYAGSGSLGLEALSRGAEEVHFVEKNFHVQKMLRENIRNLNSENNCRVLNMTALKFSSLSEHDTYDLILLDPPFFKDDIHQVVENLFKNNFLNKNGIMLVERSIQTKEKDVENFGKDPLKRLGDSLIYIFD</sequence>
<dbReference type="PANTHER" id="PTHR43542:SF1">
    <property type="entry name" value="METHYLTRANSFERASE"/>
    <property type="match status" value="1"/>
</dbReference>
<dbReference type="InterPro" id="IPR004398">
    <property type="entry name" value="RNA_MeTrfase_RsmD"/>
</dbReference>
<dbReference type="CDD" id="cd02440">
    <property type="entry name" value="AdoMet_MTases"/>
    <property type="match status" value="1"/>
</dbReference>
<dbReference type="PANTHER" id="PTHR43542">
    <property type="entry name" value="METHYLTRANSFERASE"/>
    <property type="match status" value="1"/>
</dbReference>
<accession>A0A3B1C3S2</accession>
<evidence type="ECO:0000256" key="2">
    <source>
        <dbReference type="ARBA" id="ARBA00022679"/>
    </source>
</evidence>
<evidence type="ECO:0000256" key="1">
    <source>
        <dbReference type="ARBA" id="ARBA00022603"/>
    </source>
</evidence>
<proteinExistence type="predicted"/>
<dbReference type="AlphaFoldDB" id="A0A3B1C3S2"/>
<name>A0A3B1C3S2_9ZZZZ</name>
<dbReference type="NCBIfam" id="TIGR00095">
    <property type="entry name" value="16S rRNA (guanine(966)-N(2))-methyltransferase RsmD"/>
    <property type="match status" value="1"/>
</dbReference>
<evidence type="ECO:0000313" key="3">
    <source>
        <dbReference type="EMBL" id="VAX19243.1"/>
    </source>
</evidence>
<dbReference type="EC" id="2.1.1.171" evidence="3"/>
<dbReference type="PIRSF" id="PIRSF004553">
    <property type="entry name" value="CHP00095"/>
    <property type="match status" value="1"/>
</dbReference>
<organism evidence="3">
    <name type="scientific">hydrothermal vent metagenome</name>
    <dbReference type="NCBI Taxonomy" id="652676"/>
    <lineage>
        <taxon>unclassified sequences</taxon>
        <taxon>metagenomes</taxon>
        <taxon>ecological metagenomes</taxon>
    </lineage>
</organism>
<keyword evidence="2 3" id="KW-0808">Transferase</keyword>
<keyword evidence="1 3" id="KW-0489">Methyltransferase</keyword>
<dbReference type="EMBL" id="UOGD01000132">
    <property type="protein sequence ID" value="VAX19243.1"/>
    <property type="molecule type" value="Genomic_DNA"/>
</dbReference>
<dbReference type="SUPFAM" id="SSF53335">
    <property type="entry name" value="S-adenosyl-L-methionine-dependent methyltransferases"/>
    <property type="match status" value="1"/>
</dbReference>
<dbReference type="Gene3D" id="3.40.50.150">
    <property type="entry name" value="Vaccinia Virus protein VP39"/>
    <property type="match status" value="1"/>
</dbReference>
<dbReference type="GO" id="GO:0052913">
    <property type="term" value="F:16S rRNA (guanine(966)-N(2))-methyltransferase activity"/>
    <property type="evidence" value="ECO:0007669"/>
    <property type="project" value="UniProtKB-EC"/>
</dbReference>
<reference evidence="3" key="1">
    <citation type="submission" date="2018-06" db="EMBL/GenBank/DDBJ databases">
        <authorList>
            <person name="Zhirakovskaya E."/>
        </authorList>
    </citation>
    <scope>NUCLEOTIDE SEQUENCE</scope>
</reference>
<protein>
    <submittedName>
        <fullName evidence="3">16S rRNA (Guanine(966)-N(2))-methyltransferase</fullName>
        <ecNumber evidence="3">2.1.1.171</ecNumber>
    </submittedName>
</protein>
<dbReference type="InterPro" id="IPR029063">
    <property type="entry name" value="SAM-dependent_MTases_sf"/>
</dbReference>